<name>A0ABM6E0I2_9BURK</name>
<evidence type="ECO:0000313" key="2">
    <source>
        <dbReference type="Proteomes" id="UP000095607"/>
    </source>
</evidence>
<organism evidence="1 2">
    <name type="scientific">Delftia tsuruhatensis</name>
    <dbReference type="NCBI Taxonomy" id="180282"/>
    <lineage>
        <taxon>Bacteria</taxon>
        <taxon>Pseudomonadati</taxon>
        <taxon>Pseudomonadota</taxon>
        <taxon>Betaproteobacteria</taxon>
        <taxon>Burkholderiales</taxon>
        <taxon>Comamonadaceae</taxon>
        <taxon>Delftia</taxon>
    </lineage>
</organism>
<protein>
    <submittedName>
        <fullName evidence="1">Uncharacterized protein</fullName>
    </submittedName>
</protein>
<gene>
    <name evidence="1" type="ORF">BI380_05505</name>
</gene>
<accession>A0ABM6E0I2</accession>
<proteinExistence type="predicted"/>
<sequence length="290" mass="33544">MVGWPLKKRLFIHVFDELTLDVLLGELDTAPDLIEYLRKKEEYLCKSGVDFIICGEEDLLATYLLNPNSDYPNSFTFPAVPDGKNQVLLEEGGWSRFRASDTYAKLKKMVVKSYLWDELIEHQTSHIQNSTAKVLNRFESASNDVQAHEEVLRAMAQEGRFGRMKLSENLQDVLTRDFVGNRFSKTIVLPSRPGRAYVLMVLRRDPSDSEEDYRELRTTSLAGYCRATRLRFSGIHEVVGIATEQLEFHKATQDFLLMQCSESLSKEEKQAELEFLHKHGIWKDHWKCVF</sequence>
<reference evidence="1 2" key="1">
    <citation type="submission" date="2016-09" db="EMBL/GenBank/DDBJ databases">
        <title>Complete genome sequence of Deltia acidovorans CM13 isolated from murine proximal colonic tissue.</title>
        <authorList>
            <person name="Saffarian A."/>
        </authorList>
    </citation>
    <scope>NUCLEOTIDE SEQUENCE [LARGE SCALE GENOMIC DNA]</scope>
    <source>
        <strain evidence="1 2">CM13</strain>
    </source>
</reference>
<evidence type="ECO:0000313" key="1">
    <source>
        <dbReference type="EMBL" id="AOV00855.1"/>
    </source>
</evidence>
<dbReference type="Proteomes" id="UP000095607">
    <property type="component" value="Chromosome"/>
</dbReference>
<dbReference type="EMBL" id="CP017420">
    <property type="protein sequence ID" value="AOV00855.1"/>
    <property type="molecule type" value="Genomic_DNA"/>
</dbReference>
<keyword evidence="2" id="KW-1185">Reference proteome</keyword>